<proteinExistence type="predicted"/>
<sequence length="116" mass="13252">MTSHQQVPRRSNESVKRTHCCSLGWVNLVKGFSFGIVATDEVQIRIIIFTDQHVSTDGSTNFISLTFIMPANSTTLNEKLQMHNKCSLMFDAKSILEHLDWDTNRMDMLGLVDYDK</sequence>
<evidence type="ECO:0000313" key="1">
    <source>
        <dbReference type="EMBL" id="ELT98620.1"/>
    </source>
</evidence>
<name>R7U635_CAPTE</name>
<dbReference type="EnsemblMetazoa" id="CapteT190835">
    <property type="protein sequence ID" value="CapteP190835"/>
    <property type="gene ID" value="CapteG190835"/>
</dbReference>
<protein>
    <submittedName>
        <fullName evidence="1 2">Uncharacterized protein</fullName>
    </submittedName>
</protein>
<dbReference type="HOGENOM" id="CLU_2099176_0_0_1"/>
<evidence type="ECO:0000313" key="2">
    <source>
        <dbReference type="EnsemblMetazoa" id="CapteP190835"/>
    </source>
</evidence>
<dbReference type="AlphaFoldDB" id="R7U635"/>
<evidence type="ECO:0000313" key="3">
    <source>
        <dbReference type="Proteomes" id="UP000014760"/>
    </source>
</evidence>
<reference evidence="2" key="3">
    <citation type="submission" date="2015-06" db="UniProtKB">
        <authorList>
            <consortium name="EnsemblMetazoa"/>
        </authorList>
    </citation>
    <scope>IDENTIFICATION</scope>
</reference>
<reference evidence="1 3" key="2">
    <citation type="journal article" date="2013" name="Nature">
        <title>Insights into bilaterian evolution from three spiralian genomes.</title>
        <authorList>
            <person name="Simakov O."/>
            <person name="Marletaz F."/>
            <person name="Cho S.J."/>
            <person name="Edsinger-Gonzales E."/>
            <person name="Havlak P."/>
            <person name="Hellsten U."/>
            <person name="Kuo D.H."/>
            <person name="Larsson T."/>
            <person name="Lv J."/>
            <person name="Arendt D."/>
            <person name="Savage R."/>
            <person name="Osoegawa K."/>
            <person name="de Jong P."/>
            <person name="Grimwood J."/>
            <person name="Chapman J.A."/>
            <person name="Shapiro H."/>
            <person name="Aerts A."/>
            <person name="Otillar R.P."/>
            <person name="Terry A.Y."/>
            <person name="Boore J.L."/>
            <person name="Grigoriev I.V."/>
            <person name="Lindberg D.R."/>
            <person name="Seaver E.C."/>
            <person name="Weisblat D.A."/>
            <person name="Putnam N.H."/>
            <person name="Rokhsar D.S."/>
        </authorList>
    </citation>
    <scope>NUCLEOTIDE SEQUENCE</scope>
    <source>
        <strain evidence="1 3">I ESC-2004</strain>
    </source>
</reference>
<organism evidence="1">
    <name type="scientific">Capitella teleta</name>
    <name type="common">Polychaete worm</name>
    <dbReference type="NCBI Taxonomy" id="283909"/>
    <lineage>
        <taxon>Eukaryota</taxon>
        <taxon>Metazoa</taxon>
        <taxon>Spiralia</taxon>
        <taxon>Lophotrochozoa</taxon>
        <taxon>Annelida</taxon>
        <taxon>Polychaeta</taxon>
        <taxon>Sedentaria</taxon>
        <taxon>Scolecida</taxon>
        <taxon>Capitellidae</taxon>
        <taxon>Capitella</taxon>
    </lineage>
</organism>
<dbReference type="Proteomes" id="UP000014760">
    <property type="component" value="Unassembled WGS sequence"/>
</dbReference>
<dbReference type="EMBL" id="AMQN01010401">
    <property type="status" value="NOT_ANNOTATED_CDS"/>
    <property type="molecule type" value="Genomic_DNA"/>
</dbReference>
<reference evidence="3" key="1">
    <citation type="submission" date="2012-12" db="EMBL/GenBank/DDBJ databases">
        <authorList>
            <person name="Hellsten U."/>
            <person name="Grimwood J."/>
            <person name="Chapman J.A."/>
            <person name="Shapiro H."/>
            <person name="Aerts A."/>
            <person name="Otillar R.P."/>
            <person name="Terry A.Y."/>
            <person name="Boore J.L."/>
            <person name="Simakov O."/>
            <person name="Marletaz F."/>
            <person name="Cho S.-J."/>
            <person name="Edsinger-Gonzales E."/>
            <person name="Havlak P."/>
            <person name="Kuo D.-H."/>
            <person name="Larsson T."/>
            <person name="Lv J."/>
            <person name="Arendt D."/>
            <person name="Savage R."/>
            <person name="Osoegawa K."/>
            <person name="de Jong P."/>
            <person name="Lindberg D.R."/>
            <person name="Seaver E.C."/>
            <person name="Weisblat D.A."/>
            <person name="Putnam N.H."/>
            <person name="Grigoriev I.V."/>
            <person name="Rokhsar D.S."/>
        </authorList>
    </citation>
    <scope>NUCLEOTIDE SEQUENCE</scope>
    <source>
        <strain evidence="3">I ESC-2004</strain>
    </source>
</reference>
<gene>
    <name evidence="1" type="ORF">CAPTEDRAFT_190835</name>
</gene>
<accession>R7U635</accession>
<dbReference type="EMBL" id="KB307721">
    <property type="protein sequence ID" value="ELT98620.1"/>
    <property type="molecule type" value="Genomic_DNA"/>
</dbReference>
<keyword evidence="3" id="KW-1185">Reference proteome</keyword>